<protein>
    <submittedName>
        <fullName evidence="1">cAMP-dependent protein kinase inhibitor alpha</fullName>
    </submittedName>
</protein>
<accession>A0ABC9XI09</accession>
<keyword evidence="1" id="KW-0649">Protein kinase inhibitor</keyword>
<proteinExistence type="predicted"/>
<organism evidence="1 2">
    <name type="scientific">Grus japonensis</name>
    <name type="common">Japanese crane</name>
    <name type="synonym">Red-crowned crane</name>
    <dbReference type="NCBI Taxonomy" id="30415"/>
    <lineage>
        <taxon>Eukaryota</taxon>
        <taxon>Metazoa</taxon>
        <taxon>Chordata</taxon>
        <taxon>Craniata</taxon>
        <taxon>Vertebrata</taxon>
        <taxon>Euteleostomi</taxon>
        <taxon>Archelosauria</taxon>
        <taxon>Archosauria</taxon>
        <taxon>Dinosauria</taxon>
        <taxon>Saurischia</taxon>
        <taxon>Theropoda</taxon>
        <taxon>Coelurosauria</taxon>
        <taxon>Aves</taxon>
        <taxon>Neognathae</taxon>
        <taxon>Neoaves</taxon>
        <taxon>Gruiformes</taxon>
        <taxon>Gruidae</taxon>
        <taxon>Grus</taxon>
    </lineage>
</organism>
<reference evidence="1 2" key="1">
    <citation type="submission" date="2024-06" db="EMBL/GenBank/DDBJ databases">
        <title>The draft genome of Grus japonensis, version 3.</title>
        <authorList>
            <person name="Nabeshima K."/>
            <person name="Suzuki S."/>
            <person name="Onuma M."/>
        </authorList>
    </citation>
    <scope>NUCLEOTIDE SEQUENCE [LARGE SCALE GENOMIC DNA]</scope>
    <source>
        <strain evidence="1 2">451A</strain>
    </source>
</reference>
<gene>
    <name evidence="1" type="ORF">GRJ2_002137000</name>
</gene>
<evidence type="ECO:0000313" key="1">
    <source>
        <dbReference type="EMBL" id="GAB0196717.1"/>
    </source>
</evidence>
<comment type="caution">
    <text evidence="1">The sequence shown here is derived from an EMBL/GenBank/DDBJ whole genome shotgun (WGS) entry which is preliminary data.</text>
</comment>
<name>A0ABC9XI09_GRUJA</name>
<dbReference type="AlphaFoldDB" id="A0ABC9XI09"/>
<sequence>MWRVASCRAATSREGVLGCGGLLASSFQLPSGRGVIPVPQWEVGKLNPGPWSGKHYDLDRLENGAHVNLMRFNKAKGKVLHMGQDTDQ</sequence>
<keyword evidence="2" id="KW-1185">Reference proteome</keyword>
<dbReference type="Proteomes" id="UP001623348">
    <property type="component" value="Unassembled WGS sequence"/>
</dbReference>
<dbReference type="GO" id="GO:0004860">
    <property type="term" value="F:protein kinase inhibitor activity"/>
    <property type="evidence" value="ECO:0007669"/>
    <property type="project" value="UniProtKB-KW"/>
</dbReference>
<dbReference type="EMBL" id="BAAFJT010000016">
    <property type="protein sequence ID" value="GAB0196717.1"/>
    <property type="molecule type" value="Genomic_DNA"/>
</dbReference>
<evidence type="ECO:0000313" key="2">
    <source>
        <dbReference type="Proteomes" id="UP001623348"/>
    </source>
</evidence>